<dbReference type="Pfam" id="PF00072">
    <property type="entry name" value="Response_reg"/>
    <property type="match status" value="1"/>
</dbReference>
<dbReference type="AlphaFoldDB" id="A0A9W9K1C4"/>
<dbReference type="PRINTS" id="PR00344">
    <property type="entry name" value="BCTRLSENSOR"/>
</dbReference>
<dbReference type="PANTHER" id="PTHR43719">
    <property type="entry name" value="TWO-COMPONENT HISTIDINE KINASE"/>
    <property type="match status" value="1"/>
</dbReference>
<feature type="compositionally biased region" description="Low complexity" evidence="3">
    <location>
        <begin position="406"/>
        <end position="415"/>
    </location>
</feature>
<accession>A0A9W9K1C4</accession>
<name>A0A9W9K1C4_9EURO</name>
<dbReference type="PROSITE" id="PS50110">
    <property type="entry name" value="RESPONSE_REGULATORY"/>
    <property type="match status" value="1"/>
</dbReference>
<dbReference type="PROSITE" id="PS50109">
    <property type="entry name" value="HIS_KIN"/>
    <property type="match status" value="1"/>
</dbReference>
<dbReference type="InterPro" id="IPR036890">
    <property type="entry name" value="HATPase_C_sf"/>
</dbReference>
<feature type="region of interest" description="Disordered" evidence="3">
    <location>
        <begin position="396"/>
        <end position="451"/>
    </location>
</feature>
<dbReference type="SMART" id="SM00448">
    <property type="entry name" value="REC"/>
    <property type="match status" value="1"/>
</dbReference>
<dbReference type="Proteomes" id="UP001149165">
    <property type="component" value="Unassembled WGS sequence"/>
</dbReference>
<dbReference type="CDD" id="cd00082">
    <property type="entry name" value="HisKA"/>
    <property type="match status" value="1"/>
</dbReference>
<dbReference type="Gene3D" id="3.40.50.2300">
    <property type="match status" value="1"/>
</dbReference>
<keyword evidence="1 2" id="KW-0597">Phosphoprotein</keyword>
<dbReference type="EMBL" id="JAPQKH010000007">
    <property type="protein sequence ID" value="KAJ5088487.1"/>
    <property type="molecule type" value="Genomic_DNA"/>
</dbReference>
<dbReference type="SUPFAM" id="SSF55781">
    <property type="entry name" value="GAF domain-like"/>
    <property type="match status" value="1"/>
</dbReference>
<evidence type="ECO:0008006" key="8">
    <source>
        <dbReference type="Google" id="ProtNLM"/>
    </source>
</evidence>
<evidence type="ECO:0000256" key="2">
    <source>
        <dbReference type="PROSITE-ProRule" id="PRU00169"/>
    </source>
</evidence>
<dbReference type="FunFam" id="3.30.450.40:FF:000083">
    <property type="entry name" value="Sensor histidine kinase/response regulator, putative (AFU_orthologue AFUA_4G00660)"/>
    <property type="match status" value="1"/>
</dbReference>
<dbReference type="InterPro" id="IPR036097">
    <property type="entry name" value="HisK_dim/P_sf"/>
</dbReference>
<dbReference type="InterPro" id="IPR011006">
    <property type="entry name" value="CheY-like_superfamily"/>
</dbReference>
<dbReference type="InterPro" id="IPR003594">
    <property type="entry name" value="HATPase_dom"/>
</dbReference>
<reference evidence="6" key="1">
    <citation type="submission" date="2022-11" db="EMBL/GenBank/DDBJ databases">
        <authorList>
            <person name="Petersen C."/>
        </authorList>
    </citation>
    <scope>NUCLEOTIDE SEQUENCE</scope>
    <source>
        <strain evidence="6">IBT 30069</strain>
    </source>
</reference>
<organism evidence="6 7">
    <name type="scientific">Penicillium angulare</name>
    <dbReference type="NCBI Taxonomy" id="116970"/>
    <lineage>
        <taxon>Eukaryota</taxon>
        <taxon>Fungi</taxon>
        <taxon>Dikarya</taxon>
        <taxon>Ascomycota</taxon>
        <taxon>Pezizomycotina</taxon>
        <taxon>Eurotiomycetes</taxon>
        <taxon>Eurotiomycetidae</taxon>
        <taxon>Eurotiales</taxon>
        <taxon>Aspergillaceae</taxon>
        <taxon>Penicillium</taxon>
    </lineage>
</organism>
<dbReference type="Gene3D" id="1.10.287.130">
    <property type="match status" value="1"/>
</dbReference>
<feature type="domain" description="Response regulatory" evidence="5">
    <location>
        <begin position="1131"/>
        <end position="1253"/>
    </location>
</feature>
<dbReference type="SMART" id="SM00387">
    <property type="entry name" value="HATPase_c"/>
    <property type="match status" value="1"/>
</dbReference>
<dbReference type="GO" id="GO:0000155">
    <property type="term" value="F:phosphorelay sensor kinase activity"/>
    <property type="evidence" value="ECO:0007669"/>
    <property type="project" value="InterPro"/>
</dbReference>
<keyword evidence="7" id="KW-1185">Reference proteome</keyword>
<feature type="compositionally biased region" description="Low complexity" evidence="3">
    <location>
        <begin position="426"/>
        <end position="442"/>
    </location>
</feature>
<feature type="domain" description="Histidine kinase" evidence="4">
    <location>
        <begin position="616"/>
        <end position="888"/>
    </location>
</feature>
<dbReference type="CDD" id="cd17546">
    <property type="entry name" value="REC_hyHK_CKI1_RcsC-like"/>
    <property type="match status" value="1"/>
</dbReference>
<feature type="region of interest" description="Disordered" evidence="3">
    <location>
        <begin position="677"/>
        <end position="698"/>
    </location>
</feature>
<dbReference type="InterPro" id="IPR005467">
    <property type="entry name" value="His_kinase_dom"/>
</dbReference>
<evidence type="ECO:0000256" key="1">
    <source>
        <dbReference type="ARBA" id="ARBA00022553"/>
    </source>
</evidence>
<dbReference type="InterPro" id="IPR050956">
    <property type="entry name" value="2C_system_His_kinase"/>
</dbReference>
<feature type="modified residue" description="4-aspartylphosphate" evidence="2">
    <location>
        <position position="1182"/>
    </location>
</feature>
<dbReference type="Pfam" id="PF00512">
    <property type="entry name" value="HisKA"/>
    <property type="match status" value="1"/>
</dbReference>
<dbReference type="InterPro" id="IPR004358">
    <property type="entry name" value="Sig_transdc_His_kin-like_C"/>
</dbReference>
<dbReference type="OrthoDB" id="303614at2759"/>
<proteinExistence type="predicted"/>
<evidence type="ECO:0000259" key="5">
    <source>
        <dbReference type="PROSITE" id="PS50110"/>
    </source>
</evidence>
<dbReference type="InterPro" id="IPR003661">
    <property type="entry name" value="HisK_dim/P_dom"/>
</dbReference>
<dbReference type="SUPFAM" id="SSF47384">
    <property type="entry name" value="Homodimeric domain of signal transducing histidine kinase"/>
    <property type="match status" value="1"/>
</dbReference>
<dbReference type="Pfam" id="PF02518">
    <property type="entry name" value="HATPase_c"/>
    <property type="match status" value="1"/>
</dbReference>
<evidence type="ECO:0000256" key="3">
    <source>
        <dbReference type="SAM" id="MobiDB-lite"/>
    </source>
</evidence>
<dbReference type="Gene3D" id="3.30.565.10">
    <property type="entry name" value="Histidine kinase-like ATPase, C-terminal domain"/>
    <property type="match status" value="1"/>
</dbReference>
<gene>
    <name evidence="6" type="ORF">N7456_012103</name>
</gene>
<dbReference type="InterPro" id="IPR001789">
    <property type="entry name" value="Sig_transdc_resp-reg_receiver"/>
</dbReference>
<dbReference type="SUPFAM" id="SSF55874">
    <property type="entry name" value="ATPase domain of HSP90 chaperone/DNA topoisomerase II/histidine kinase"/>
    <property type="match status" value="1"/>
</dbReference>
<comment type="caution">
    <text evidence="6">The sequence shown here is derived from an EMBL/GenBank/DDBJ whole genome shotgun (WGS) entry which is preliminary data.</text>
</comment>
<sequence length="1263" mass="139255">MAHPTSRGAYPLPGAFGTSREREFFRYLPPYHLQAQPLPHIDQNTQPTPAVVRSSLDPAMTSFAQLGAFRLNAKRTLISLFGRSTQFVLAEATTNLGLSGDPSDNEREGIWIGCCTVNYQRSLCKSLIKHSQTTGDVYTPLVVTDLSQDDELKDHPDVVNLPHMRFMACSPIVSPKGILIGSYTVLDDKAHEPLDHASMKFLTDIACTVMDHLDATRSRHDYLRGERMIVGLGSFLEGKGSLRNAWIHEHESAFAPMSPGEDIDREGHINQAQQQKQVLENDILATAAHSSQTEVPFRPQNFDTTRSQKPPSPGTQPHLLPSSRIENRDYFHPRHRRGSYTAIAPLFKGSQKQPPKAKHATKIKQTFSRAANIVRESMEVEAVVFFDAHFRSPQASAEPLKNDTDSGSNLESCSSSEEDARVRGVPPLQDLSSDSLQELSSDPEPKNCGKDTVDPCEILGFATSDVASVNKERLTNNTVAISETFLAQLLRRYPRGRIFNFGADGSISSDDTSDGNLPRNGAKKFKRTRKSYLRQDGATLQQIAPSARSIVFSPLWDSHKERWYSGCLTWTKAPYRAPTTNDDLAFLFAFGHSLMAEIHRLGALLTERAKSDLLAGISHELRSPLHGIFGTVDILNDTAMDVLQRGFMHTISSCAFTLLGSIDQLLEYASINDVQPKLKKAEPPTTRNPAPASNGESQLKKTDEYSIVQLDAAVEDAIETVFAGYSFLKATDKQNSVPFTGHAFNAFDFEDNVKVVLDIDRSKKLKFAARPGAWHVILTNFFGNALKFTEDGFIYVSLKADPVNFDADGEALQSKITLCIKDTGCGMEEEFLKNELFTAFSKEDKLSIGNGLGINIVNRIVSSLGGEIQITSQKGVGTEVVTTVTLDHVPQDSLPTGSCKDEPFSPATKALVNGKTIGIILHTTSDGDAALLSATHRVCENWFQMKVELVDPSDIHLGNCDFYIALHESLALGNHGILPIRNRYHGRQSPPVIIICSSQRIAHNLASQDRKNSGVFEFISQPCGPYKLAKSLEICVQRQLLRDDSTPRSRFSPSPNSTASDIQSYGKMIQDSTSHNMSLLNNPTGPLKLPKEVITNSLTPPAFLVTPGWDQNAAADDYLSVQPCHTIIPGTILLVDDNEINLKILVAYMKKLGYCYAAARNGQEALDFFKSNARVIEIILMDISMPVMDGIEATRRIREFEKTVKDKERTLIIALTGVAQVETERAAVASGMDTFLTKPARLDSLLPLIEPRLPRPDPEIAGR</sequence>
<dbReference type="SMART" id="SM00388">
    <property type="entry name" value="HisKA"/>
    <property type="match status" value="1"/>
</dbReference>
<evidence type="ECO:0000313" key="7">
    <source>
        <dbReference type="Proteomes" id="UP001149165"/>
    </source>
</evidence>
<dbReference type="PANTHER" id="PTHR43719:SF69">
    <property type="entry name" value="HISTIDINE KINASE G7"/>
    <property type="match status" value="1"/>
</dbReference>
<evidence type="ECO:0000313" key="6">
    <source>
        <dbReference type="EMBL" id="KAJ5088487.1"/>
    </source>
</evidence>
<protein>
    <recommendedName>
        <fullName evidence="8">CheY-like superfamily</fullName>
    </recommendedName>
</protein>
<dbReference type="SUPFAM" id="SSF52172">
    <property type="entry name" value="CheY-like"/>
    <property type="match status" value="1"/>
</dbReference>
<reference evidence="6" key="2">
    <citation type="journal article" date="2023" name="IMA Fungus">
        <title>Comparative genomic study of the Penicillium genus elucidates a diverse pangenome and 15 lateral gene transfer events.</title>
        <authorList>
            <person name="Petersen C."/>
            <person name="Sorensen T."/>
            <person name="Nielsen M.R."/>
            <person name="Sondergaard T.E."/>
            <person name="Sorensen J.L."/>
            <person name="Fitzpatrick D.A."/>
            <person name="Frisvad J.C."/>
            <person name="Nielsen K.L."/>
        </authorList>
    </citation>
    <scope>NUCLEOTIDE SEQUENCE</scope>
    <source>
        <strain evidence="6">IBT 30069</strain>
    </source>
</reference>
<feature type="region of interest" description="Disordered" evidence="3">
    <location>
        <begin position="289"/>
        <end position="324"/>
    </location>
</feature>
<evidence type="ECO:0000259" key="4">
    <source>
        <dbReference type="PROSITE" id="PS50109"/>
    </source>
</evidence>